<dbReference type="EMBL" id="JAACXV010013487">
    <property type="protein sequence ID" value="KAF7273334.1"/>
    <property type="molecule type" value="Genomic_DNA"/>
</dbReference>
<evidence type="ECO:0000256" key="1">
    <source>
        <dbReference type="SAM" id="MobiDB-lite"/>
    </source>
</evidence>
<keyword evidence="3" id="KW-1185">Reference proteome</keyword>
<protein>
    <submittedName>
        <fullName evidence="2">Uncharacterized protein</fullName>
    </submittedName>
</protein>
<feature type="region of interest" description="Disordered" evidence="1">
    <location>
        <begin position="51"/>
        <end position="90"/>
    </location>
</feature>
<feature type="compositionally biased region" description="Basic residues" evidence="1">
    <location>
        <begin position="1"/>
        <end position="10"/>
    </location>
</feature>
<gene>
    <name evidence="2" type="ORF">GWI33_013953</name>
</gene>
<proteinExistence type="predicted"/>
<evidence type="ECO:0000313" key="3">
    <source>
        <dbReference type="Proteomes" id="UP000625711"/>
    </source>
</evidence>
<feature type="region of interest" description="Disordered" evidence="1">
    <location>
        <begin position="1"/>
        <end position="37"/>
    </location>
</feature>
<reference evidence="2" key="1">
    <citation type="submission" date="2020-08" db="EMBL/GenBank/DDBJ databases">
        <title>Genome sequencing and assembly of the red palm weevil Rhynchophorus ferrugineus.</title>
        <authorList>
            <person name="Dias G.B."/>
            <person name="Bergman C.M."/>
            <person name="Manee M."/>
        </authorList>
    </citation>
    <scope>NUCLEOTIDE SEQUENCE</scope>
    <source>
        <strain evidence="2">AA-2017</strain>
        <tissue evidence="2">Whole larva</tissue>
    </source>
</reference>
<organism evidence="2 3">
    <name type="scientific">Rhynchophorus ferrugineus</name>
    <name type="common">Red palm weevil</name>
    <name type="synonym">Curculio ferrugineus</name>
    <dbReference type="NCBI Taxonomy" id="354439"/>
    <lineage>
        <taxon>Eukaryota</taxon>
        <taxon>Metazoa</taxon>
        <taxon>Ecdysozoa</taxon>
        <taxon>Arthropoda</taxon>
        <taxon>Hexapoda</taxon>
        <taxon>Insecta</taxon>
        <taxon>Pterygota</taxon>
        <taxon>Neoptera</taxon>
        <taxon>Endopterygota</taxon>
        <taxon>Coleoptera</taxon>
        <taxon>Polyphaga</taxon>
        <taxon>Cucujiformia</taxon>
        <taxon>Curculionidae</taxon>
        <taxon>Dryophthorinae</taxon>
        <taxon>Rhynchophorus</taxon>
    </lineage>
</organism>
<feature type="compositionally biased region" description="Polar residues" evidence="1">
    <location>
        <begin position="18"/>
        <end position="33"/>
    </location>
</feature>
<dbReference type="AlphaFoldDB" id="A0A834I5G5"/>
<evidence type="ECO:0000313" key="2">
    <source>
        <dbReference type="EMBL" id="KAF7273334.1"/>
    </source>
</evidence>
<sequence>MKFRSLKHNRPLNDSKSNRILSRETSLMPTERSSAFKASEHHRQYTFYHPVRRSATLNATNKERDKSNGGDKQGGVKGICLMIGTHPQHQ</sequence>
<dbReference type="Proteomes" id="UP000625711">
    <property type="component" value="Unassembled WGS sequence"/>
</dbReference>
<comment type="caution">
    <text evidence="2">The sequence shown here is derived from an EMBL/GenBank/DDBJ whole genome shotgun (WGS) entry which is preliminary data.</text>
</comment>
<name>A0A834I5G5_RHYFE</name>
<accession>A0A834I5G5</accession>